<dbReference type="GO" id="GO:0016197">
    <property type="term" value="P:endosomal transport"/>
    <property type="evidence" value="ECO:0007669"/>
    <property type="project" value="TreeGrafter"/>
</dbReference>
<dbReference type="Pfam" id="PF11979">
    <property type="entry name" value="SARA_C"/>
    <property type="match status" value="1"/>
</dbReference>
<protein>
    <submittedName>
        <fullName evidence="2">ZFY16 protein</fullName>
    </submittedName>
</protein>
<keyword evidence="3" id="KW-1185">Reference proteome</keyword>
<dbReference type="GO" id="GO:0031901">
    <property type="term" value="C:early endosome membrane"/>
    <property type="evidence" value="ECO:0007669"/>
    <property type="project" value="TreeGrafter"/>
</dbReference>
<evidence type="ECO:0000313" key="2">
    <source>
        <dbReference type="EMBL" id="NXS64567.1"/>
    </source>
</evidence>
<evidence type="ECO:0000259" key="1">
    <source>
        <dbReference type="Pfam" id="PF11979"/>
    </source>
</evidence>
<proteinExistence type="predicted"/>
<feature type="non-terminal residue" evidence="2">
    <location>
        <position position="1"/>
    </location>
</feature>
<sequence length="81" mass="9084">VTGASFVVFNAVLKASSYPAKLSIVEDGVMVQITVEVMVRLRHALVLKKDFKIRCGRKNAEGVRQYIEIVWVYDDEKPNSG</sequence>
<dbReference type="PANTHER" id="PTHR46319">
    <property type="entry name" value="ZINC FINGER FYVE DOMAIN-CONTAINING PROTEIN"/>
    <property type="match status" value="1"/>
</dbReference>
<gene>
    <name evidence="2" type="primary">Zfyve16_1</name>
    <name evidence="2" type="ORF">BRALEP_R13800</name>
</gene>
<accession>A0A7L2W6H6</accession>
<dbReference type="InterPro" id="IPR022557">
    <property type="entry name" value="SARA-like_C"/>
</dbReference>
<dbReference type="AlphaFoldDB" id="A0A7L2W6H6"/>
<feature type="domain" description="Smad anchor for receptor activation-like C-terminal" evidence="1">
    <location>
        <begin position="1"/>
        <end position="80"/>
    </location>
</feature>
<dbReference type="EMBL" id="VYZX01070738">
    <property type="protein sequence ID" value="NXS64567.1"/>
    <property type="molecule type" value="Genomic_DNA"/>
</dbReference>
<feature type="non-terminal residue" evidence="2">
    <location>
        <position position="81"/>
    </location>
</feature>
<evidence type="ECO:0000313" key="3">
    <source>
        <dbReference type="Proteomes" id="UP000520535"/>
    </source>
</evidence>
<name>A0A7L2W6H6_9AVES</name>
<organism evidence="2 3">
    <name type="scientific">Brachypteracias leptosomus</name>
    <name type="common">short-legged ground-roller</name>
    <dbReference type="NCBI Taxonomy" id="135165"/>
    <lineage>
        <taxon>Eukaryota</taxon>
        <taxon>Metazoa</taxon>
        <taxon>Chordata</taxon>
        <taxon>Craniata</taxon>
        <taxon>Vertebrata</taxon>
        <taxon>Euteleostomi</taxon>
        <taxon>Archelosauria</taxon>
        <taxon>Archosauria</taxon>
        <taxon>Dinosauria</taxon>
        <taxon>Saurischia</taxon>
        <taxon>Theropoda</taxon>
        <taxon>Coelurosauria</taxon>
        <taxon>Aves</taxon>
        <taxon>Neognathae</taxon>
        <taxon>Neoaves</taxon>
        <taxon>Telluraves</taxon>
        <taxon>Coraciimorphae</taxon>
        <taxon>Coraciiformes</taxon>
        <taxon>Brachypteraciidae</taxon>
        <taxon>Brachypteracias</taxon>
    </lineage>
</organism>
<dbReference type="Gene3D" id="3.30.1360.220">
    <property type="entry name" value="Domain of unknown function (DUF3480), N-terminal subdomain"/>
    <property type="match status" value="1"/>
</dbReference>
<dbReference type="OrthoDB" id="5872154at2759"/>
<comment type="caution">
    <text evidence="2">The sequence shown here is derived from an EMBL/GenBank/DDBJ whole genome shotgun (WGS) entry which is preliminary data.</text>
</comment>
<dbReference type="Proteomes" id="UP000520535">
    <property type="component" value="Unassembled WGS sequence"/>
</dbReference>
<dbReference type="GO" id="GO:0006622">
    <property type="term" value="P:protein targeting to lysosome"/>
    <property type="evidence" value="ECO:0007669"/>
    <property type="project" value="TreeGrafter"/>
</dbReference>
<dbReference type="PANTHER" id="PTHR46319:SF1">
    <property type="entry name" value="ZINC FINGER FYVE DOMAIN-CONTAINING PROTEIN 16"/>
    <property type="match status" value="1"/>
</dbReference>
<reference evidence="2 3" key="1">
    <citation type="submission" date="2019-09" db="EMBL/GenBank/DDBJ databases">
        <title>Bird 10,000 Genomes (B10K) Project - Family phase.</title>
        <authorList>
            <person name="Zhang G."/>
        </authorList>
    </citation>
    <scope>NUCLEOTIDE SEQUENCE [LARGE SCALE GENOMIC DNA]</scope>
    <source>
        <strain evidence="2">B10K-DU-012-52</strain>
    </source>
</reference>